<evidence type="ECO:0000313" key="1">
    <source>
        <dbReference type="WBParaSite" id="MCU_009273-RA"/>
    </source>
</evidence>
<proteinExistence type="predicted"/>
<sequence length="66" mass="7608">LTTLQKKLFFYRCWKYLSAVTNVEYSSPSTKKTSTTEQVLLANHKSERSVRHRPPESTLLVAPLII</sequence>
<protein>
    <submittedName>
        <fullName evidence="1">Ovule protein</fullName>
    </submittedName>
</protein>
<accession>A0A5K3FNP5</accession>
<dbReference type="AlphaFoldDB" id="A0A5K3FNP5"/>
<organism evidence="1">
    <name type="scientific">Mesocestoides corti</name>
    <name type="common">Flatworm</name>
    <dbReference type="NCBI Taxonomy" id="53468"/>
    <lineage>
        <taxon>Eukaryota</taxon>
        <taxon>Metazoa</taxon>
        <taxon>Spiralia</taxon>
        <taxon>Lophotrochozoa</taxon>
        <taxon>Platyhelminthes</taxon>
        <taxon>Cestoda</taxon>
        <taxon>Eucestoda</taxon>
        <taxon>Cyclophyllidea</taxon>
        <taxon>Mesocestoididae</taxon>
        <taxon>Mesocestoides</taxon>
    </lineage>
</organism>
<dbReference type="WBParaSite" id="MCU_009273-RA">
    <property type="protein sequence ID" value="MCU_009273-RA"/>
    <property type="gene ID" value="MCU_009273"/>
</dbReference>
<name>A0A5K3FNP5_MESCO</name>
<reference evidence="1" key="1">
    <citation type="submission" date="2019-11" db="UniProtKB">
        <authorList>
            <consortium name="WormBaseParasite"/>
        </authorList>
    </citation>
    <scope>IDENTIFICATION</scope>
</reference>